<evidence type="ECO:0000313" key="2">
    <source>
        <dbReference type="Proteomes" id="UP001457282"/>
    </source>
</evidence>
<comment type="caution">
    <text evidence="1">The sequence shown here is derived from an EMBL/GenBank/DDBJ whole genome shotgun (WGS) entry which is preliminary data.</text>
</comment>
<accession>A0AAW1YS25</accession>
<keyword evidence="2" id="KW-1185">Reference proteome</keyword>
<sequence length="111" mass="12621">MEVVEDTLYLQLHKLSATKSEEALDQLLSTLWKTRKPVSARSPTSSLSSIYNHFPSSIPFWHAFVRLSENGYMKTSLLTTFSSSFHPICPSICRAFWCCCSKSISLNGRRK</sequence>
<proteinExistence type="predicted"/>
<evidence type="ECO:0000313" key="1">
    <source>
        <dbReference type="EMBL" id="KAK9951444.1"/>
    </source>
</evidence>
<protein>
    <submittedName>
        <fullName evidence="1">Uncharacterized protein</fullName>
    </submittedName>
</protein>
<dbReference type="Proteomes" id="UP001457282">
    <property type="component" value="Unassembled WGS sequence"/>
</dbReference>
<dbReference type="EMBL" id="JBEDUW010000001">
    <property type="protein sequence ID" value="KAK9951444.1"/>
    <property type="molecule type" value="Genomic_DNA"/>
</dbReference>
<name>A0AAW1YS25_RUBAR</name>
<gene>
    <name evidence="1" type="ORF">M0R45_006885</name>
</gene>
<reference evidence="1 2" key="1">
    <citation type="journal article" date="2023" name="G3 (Bethesda)">
        <title>A chromosome-length genome assembly and annotation of blackberry (Rubus argutus, cv. 'Hillquist').</title>
        <authorList>
            <person name="Bruna T."/>
            <person name="Aryal R."/>
            <person name="Dudchenko O."/>
            <person name="Sargent D.J."/>
            <person name="Mead D."/>
            <person name="Buti M."/>
            <person name="Cavallini A."/>
            <person name="Hytonen T."/>
            <person name="Andres J."/>
            <person name="Pham M."/>
            <person name="Weisz D."/>
            <person name="Mascagni F."/>
            <person name="Usai G."/>
            <person name="Natali L."/>
            <person name="Bassil N."/>
            <person name="Fernandez G.E."/>
            <person name="Lomsadze A."/>
            <person name="Armour M."/>
            <person name="Olukolu B."/>
            <person name="Poorten T."/>
            <person name="Britton C."/>
            <person name="Davik J."/>
            <person name="Ashrafi H."/>
            <person name="Aiden E.L."/>
            <person name="Borodovsky M."/>
            <person name="Worthington M."/>
        </authorList>
    </citation>
    <scope>NUCLEOTIDE SEQUENCE [LARGE SCALE GENOMIC DNA]</scope>
    <source>
        <strain evidence="1">PI 553951</strain>
    </source>
</reference>
<organism evidence="1 2">
    <name type="scientific">Rubus argutus</name>
    <name type="common">Southern blackberry</name>
    <dbReference type="NCBI Taxonomy" id="59490"/>
    <lineage>
        <taxon>Eukaryota</taxon>
        <taxon>Viridiplantae</taxon>
        <taxon>Streptophyta</taxon>
        <taxon>Embryophyta</taxon>
        <taxon>Tracheophyta</taxon>
        <taxon>Spermatophyta</taxon>
        <taxon>Magnoliopsida</taxon>
        <taxon>eudicotyledons</taxon>
        <taxon>Gunneridae</taxon>
        <taxon>Pentapetalae</taxon>
        <taxon>rosids</taxon>
        <taxon>fabids</taxon>
        <taxon>Rosales</taxon>
        <taxon>Rosaceae</taxon>
        <taxon>Rosoideae</taxon>
        <taxon>Rosoideae incertae sedis</taxon>
        <taxon>Rubus</taxon>
    </lineage>
</organism>
<dbReference type="AlphaFoldDB" id="A0AAW1YS25"/>